<gene>
    <name evidence="1" type="ORF">GO495_21605</name>
</gene>
<keyword evidence="2" id="KW-1185">Reference proteome</keyword>
<dbReference type="Proteomes" id="UP000468388">
    <property type="component" value="Unassembled WGS sequence"/>
</dbReference>
<dbReference type="EMBL" id="WRXO01000007">
    <property type="protein sequence ID" value="MVT43208.1"/>
    <property type="molecule type" value="Genomic_DNA"/>
</dbReference>
<reference evidence="1 2" key="1">
    <citation type="submission" date="2019-12" db="EMBL/GenBank/DDBJ databases">
        <title>The draft genomic sequence of strain Chitinophaga oryziterrae JCM 16595.</title>
        <authorList>
            <person name="Zhang X."/>
        </authorList>
    </citation>
    <scope>NUCLEOTIDE SEQUENCE [LARGE SCALE GENOMIC DNA]</scope>
    <source>
        <strain evidence="1 2">JCM 16595</strain>
    </source>
</reference>
<protein>
    <submittedName>
        <fullName evidence="1">Uncharacterized protein</fullName>
    </submittedName>
</protein>
<proteinExistence type="predicted"/>
<dbReference type="AlphaFoldDB" id="A0A6N8JFV8"/>
<accession>A0A6N8JFV8</accession>
<dbReference type="RefSeq" id="WP_157301822.1">
    <property type="nucleotide sequence ID" value="NZ_BAAAZB010000026.1"/>
</dbReference>
<sequence>MAIGYSKIIAKYDTQYFKKWLTFISKEFILLIDEKNVVTLTDEGDEEIIDLSLLEGLFVKNKKILLKFRNTSGCAIGCTLEYGSNHYANEYYSMDELLDDDDFTGLYNSLLNRFIELSKQSMVGGFIFDIEGYTEDYVNFESIIREP</sequence>
<comment type="caution">
    <text evidence="1">The sequence shown here is derived from an EMBL/GenBank/DDBJ whole genome shotgun (WGS) entry which is preliminary data.</text>
</comment>
<evidence type="ECO:0000313" key="1">
    <source>
        <dbReference type="EMBL" id="MVT43208.1"/>
    </source>
</evidence>
<dbReference type="OrthoDB" id="9918653at2"/>
<name>A0A6N8JFV8_9BACT</name>
<organism evidence="1 2">
    <name type="scientific">Chitinophaga oryziterrae</name>
    <dbReference type="NCBI Taxonomy" id="1031224"/>
    <lineage>
        <taxon>Bacteria</taxon>
        <taxon>Pseudomonadati</taxon>
        <taxon>Bacteroidota</taxon>
        <taxon>Chitinophagia</taxon>
        <taxon>Chitinophagales</taxon>
        <taxon>Chitinophagaceae</taxon>
        <taxon>Chitinophaga</taxon>
    </lineage>
</organism>
<evidence type="ECO:0000313" key="2">
    <source>
        <dbReference type="Proteomes" id="UP000468388"/>
    </source>
</evidence>